<dbReference type="AlphaFoldDB" id="A0A871XYJ7"/>
<dbReference type="PANTHER" id="PTHR30176:SF3">
    <property type="entry name" value="FERREDOXIN-TYPE PROTEIN NAPH"/>
    <property type="match status" value="1"/>
</dbReference>
<dbReference type="PANTHER" id="PTHR30176">
    <property type="entry name" value="FERREDOXIN-TYPE PROTEIN NAPH"/>
    <property type="match status" value="1"/>
</dbReference>
<sequence length="272" mass="30893">MGIIRRYRHIKYWPLRRGIQILSLAFFVYLLFYIGRVLPHDLYFRLDPLTGISAMLGERRWLPEFAWGLIVLALAVLGGRVWCGWLCPLGTLLDAVPARKNNTYKPEVPEAWRKVKYYLLTGTVLLVAVGGGALLILDPVTILYRTFTAFIPLERNVIATETGYTVFNIMSAVILAAILILNAVRMRFWCRYLCPLGGLLGLVSKLAFRQHWVKESVCQSCHRCMTYCPTGTIQQSRRYASDPDECISCLICKDVCPAKAAQFSRKPKLNAK</sequence>
<dbReference type="InterPro" id="IPR017896">
    <property type="entry name" value="4Fe4S_Fe-S-bd"/>
</dbReference>
<keyword evidence="3" id="KW-0479">Metal-binding</keyword>
<keyword evidence="2" id="KW-0004">4Fe-4S</keyword>
<evidence type="ECO:0000256" key="5">
    <source>
        <dbReference type="ARBA" id="ARBA00023004"/>
    </source>
</evidence>
<feature type="transmembrane region" description="Helical" evidence="7">
    <location>
        <begin position="65"/>
        <end position="96"/>
    </location>
</feature>
<accession>A0A871XYJ7</accession>
<name>A0A871XYJ7_9CHLR</name>
<evidence type="ECO:0000256" key="7">
    <source>
        <dbReference type="SAM" id="Phobius"/>
    </source>
</evidence>
<dbReference type="Pfam" id="PF12801">
    <property type="entry name" value="Fer4_5"/>
    <property type="match status" value="2"/>
</dbReference>
<reference evidence="9" key="1">
    <citation type="submission" date="2020-10" db="EMBL/GenBank/DDBJ databases">
        <title>Diverse heliorhodopsins detected via functional metagenomics in peat lake Actinobacteria, Chloroflexi and Archaea.</title>
        <authorList>
            <person name="Chazan A."/>
            <person name="Rozenberg A."/>
            <person name="Tahan R."/>
            <person name="Mannen K."/>
            <person name="Nagata T."/>
            <person name="Yaish S."/>
            <person name="Larom S."/>
            <person name="Kandori H."/>
            <person name="Inoue K."/>
            <person name="Beja O."/>
            <person name="Pushkarev A."/>
        </authorList>
    </citation>
    <scope>NUCLEOTIDE SEQUENCE</scope>
</reference>
<dbReference type="InterPro" id="IPR051684">
    <property type="entry name" value="Electron_Trans/Redox"/>
</dbReference>
<feature type="transmembrane region" description="Helical" evidence="7">
    <location>
        <begin position="117"/>
        <end position="144"/>
    </location>
</feature>
<dbReference type="InterPro" id="IPR017900">
    <property type="entry name" value="4Fe4S_Fe_S_CS"/>
</dbReference>
<feature type="transmembrane region" description="Helical" evidence="7">
    <location>
        <begin position="164"/>
        <end position="184"/>
    </location>
</feature>
<evidence type="ECO:0000256" key="2">
    <source>
        <dbReference type="ARBA" id="ARBA00022485"/>
    </source>
</evidence>
<dbReference type="Pfam" id="PF00037">
    <property type="entry name" value="Fer4"/>
    <property type="match status" value="1"/>
</dbReference>
<evidence type="ECO:0000256" key="4">
    <source>
        <dbReference type="ARBA" id="ARBA00022982"/>
    </source>
</evidence>
<evidence type="ECO:0000256" key="3">
    <source>
        <dbReference type="ARBA" id="ARBA00022723"/>
    </source>
</evidence>
<feature type="domain" description="4Fe-4S ferredoxin-type" evidence="8">
    <location>
        <begin position="209"/>
        <end position="234"/>
    </location>
</feature>
<organism evidence="9">
    <name type="scientific">uncultured Dehalococcoidia bacterium</name>
    <dbReference type="NCBI Taxonomy" id="498747"/>
    <lineage>
        <taxon>Bacteria</taxon>
        <taxon>Bacillati</taxon>
        <taxon>Chloroflexota</taxon>
        <taxon>Dehalococcoidia</taxon>
        <taxon>environmental samples</taxon>
    </lineage>
</organism>
<keyword evidence="1" id="KW-0813">Transport</keyword>
<proteinExistence type="predicted"/>
<evidence type="ECO:0000259" key="8">
    <source>
        <dbReference type="PROSITE" id="PS51379"/>
    </source>
</evidence>
<keyword evidence="6" id="KW-0411">Iron-sulfur</keyword>
<keyword evidence="7" id="KW-0812">Transmembrane</keyword>
<keyword evidence="7" id="KW-0472">Membrane</keyword>
<evidence type="ECO:0000313" key="9">
    <source>
        <dbReference type="EMBL" id="QOV09059.1"/>
    </source>
</evidence>
<dbReference type="PROSITE" id="PS00198">
    <property type="entry name" value="4FE4S_FER_1"/>
    <property type="match status" value="1"/>
</dbReference>
<evidence type="ECO:0000256" key="1">
    <source>
        <dbReference type="ARBA" id="ARBA00022448"/>
    </source>
</evidence>
<dbReference type="EMBL" id="MW122882">
    <property type="protein sequence ID" value="QOV09059.1"/>
    <property type="molecule type" value="Genomic_DNA"/>
</dbReference>
<dbReference type="GO" id="GO:0005886">
    <property type="term" value="C:plasma membrane"/>
    <property type="evidence" value="ECO:0007669"/>
    <property type="project" value="TreeGrafter"/>
</dbReference>
<keyword evidence="4" id="KW-0249">Electron transport</keyword>
<dbReference type="Gene3D" id="3.30.70.20">
    <property type="match status" value="1"/>
</dbReference>
<evidence type="ECO:0000256" key="6">
    <source>
        <dbReference type="ARBA" id="ARBA00023014"/>
    </source>
</evidence>
<keyword evidence="7" id="KW-1133">Transmembrane helix</keyword>
<dbReference type="PROSITE" id="PS51379">
    <property type="entry name" value="4FE4S_FER_2"/>
    <property type="match status" value="2"/>
</dbReference>
<dbReference type="GO" id="GO:0051539">
    <property type="term" value="F:4 iron, 4 sulfur cluster binding"/>
    <property type="evidence" value="ECO:0007669"/>
    <property type="project" value="UniProtKB-KW"/>
</dbReference>
<dbReference type="GO" id="GO:0046872">
    <property type="term" value="F:metal ion binding"/>
    <property type="evidence" value="ECO:0007669"/>
    <property type="project" value="UniProtKB-KW"/>
</dbReference>
<feature type="domain" description="4Fe-4S ferredoxin-type" evidence="8">
    <location>
        <begin position="237"/>
        <end position="266"/>
    </location>
</feature>
<keyword evidence="5" id="KW-0408">Iron</keyword>
<protein>
    <submittedName>
        <fullName evidence="9">4Fe-4S binding protein</fullName>
    </submittedName>
</protein>
<dbReference type="SUPFAM" id="SSF54862">
    <property type="entry name" value="4Fe-4S ferredoxins"/>
    <property type="match status" value="1"/>
</dbReference>
<feature type="transmembrane region" description="Helical" evidence="7">
    <location>
        <begin position="21"/>
        <end position="38"/>
    </location>
</feature>
<gene>
    <name evidence="9" type="ORF">HULAa30F3_00012</name>
</gene>